<dbReference type="Pfam" id="PF13561">
    <property type="entry name" value="adh_short_C2"/>
    <property type="match status" value="1"/>
</dbReference>
<comment type="caution">
    <text evidence="2">The sequence shown here is derived from an EMBL/GenBank/DDBJ whole genome shotgun (WGS) entry which is preliminary data.</text>
</comment>
<dbReference type="SUPFAM" id="SSF51735">
    <property type="entry name" value="NAD(P)-binding Rossmann-fold domains"/>
    <property type="match status" value="1"/>
</dbReference>
<dbReference type="Gene3D" id="3.40.50.720">
    <property type="entry name" value="NAD(P)-binding Rossmann-like Domain"/>
    <property type="match status" value="1"/>
</dbReference>
<dbReference type="EMBL" id="JAXCLA010000009">
    <property type="protein sequence ID" value="MDY0748084.1"/>
    <property type="molecule type" value="Genomic_DNA"/>
</dbReference>
<dbReference type="InterPro" id="IPR036291">
    <property type="entry name" value="NAD(P)-bd_dom_sf"/>
</dbReference>
<dbReference type="InterPro" id="IPR002347">
    <property type="entry name" value="SDR_fam"/>
</dbReference>
<dbReference type="InterPro" id="IPR050259">
    <property type="entry name" value="SDR"/>
</dbReference>
<accession>A0ABU5DP40</accession>
<name>A0ABU5DP40_9BURK</name>
<dbReference type="Proteomes" id="UP001285263">
    <property type="component" value="Unassembled WGS sequence"/>
</dbReference>
<evidence type="ECO:0000313" key="3">
    <source>
        <dbReference type="Proteomes" id="UP001285263"/>
    </source>
</evidence>
<comment type="similarity">
    <text evidence="1">Belongs to the short-chain dehydrogenases/reductases (SDR) family.</text>
</comment>
<dbReference type="PANTHER" id="PTHR42879:SF6">
    <property type="entry name" value="NADPH-DEPENDENT REDUCTASE BACG"/>
    <property type="match status" value="1"/>
</dbReference>
<reference evidence="2 3" key="1">
    <citation type="submission" date="2023-11" db="EMBL/GenBank/DDBJ databases">
        <title>Paucibacter sp. nov., isolated from fresh soil in Korea.</title>
        <authorList>
            <person name="Le N.T.T."/>
        </authorList>
    </citation>
    <scope>NUCLEOTIDE SEQUENCE [LARGE SCALE GENOMIC DNA]</scope>
    <source>
        <strain evidence="2 3">R3-3</strain>
    </source>
</reference>
<protein>
    <submittedName>
        <fullName evidence="2">SDR family oxidoreductase</fullName>
    </submittedName>
</protein>
<dbReference type="PANTHER" id="PTHR42879">
    <property type="entry name" value="3-OXOACYL-(ACYL-CARRIER-PROTEIN) REDUCTASE"/>
    <property type="match status" value="1"/>
</dbReference>
<gene>
    <name evidence="2" type="ORF">SNE35_26525</name>
</gene>
<dbReference type="NCBIfam" id="NF005468">
    <property type="entry name" value="PRK07062.1"/>
    <property type="match status" value="1"/>
</dbReference>
<sequence>MSNFAPDLLAGRVAVVTGGSSGIGLAAVAALLDAGAGVALCGRSAARLDEALGALRATHPGAKLFASSCDVLDGAAVRDFAARSEAALGPASILVNNAGQGRVSTFADTTDEAWMEELRLKFFSVINPTRAFLPQLAAQRQACGDAAVVCANSLLARQPEPHMVATSAARAGLLNLVRSLASEFAPQGVRVNGILIGLIESGQWRRRFDARDDRGQDWASWSHGLAARKEIPLGRLGLPEEAARALVFLASPLASYTTGSHLDISGGLSRHA</sequence>
<dbReference type="PRINTS" id="PR00081">
    <property type="entry name" value="GDHRDH"/>
</dbReference>
<evidence type="ECO:0000313" key="2">
    <source>
        <dbReference type="EMBL" id="MDY0748084.1"/>
    </source>
</evidence>
<dbReference type="RefSeq" id="WP_320426047.1">
    <property type="nucleotide sequence ID" value="NZ_JAXCLA010000009.1"/>
</dbReference>
<evidence type="ECO:0000256" key="1">
    <source>
        <dbReference type="ARBA" id="ARBA00006484"/>
    </source>
</evidence>
<proteinExistence type="inferred from homology"/>
<organism evidence="2 3">
    <name type="scientific">Roseateles agri</name>
    <dbReference type="NCBI Taxonomy" id="3098619"/>
    <lineage>
        <taxon>Bacteria</taxon>
        <taxon>Pseudomonadati</taxon>
        <taxon>Pseudomonadota</taxon>
        <taxon>Betaproteobacteria</taxon>
        <taxon>Burkholderiales</taxon>
        <taxon>Sphaerotilaceae</taxon>
        <taxon>Roseateles</taxon>
    </lineage>
</organism>
<keyword evidence="3" id="KW-1185">Reference proteome</keyword>